<gene>
    <name evidence="2" type="ORF">TPA0598_08_04900</name>
</gene>
<dbReference type="AlphaFoldDB" id="A0A0N7YMG9"/>
<name>A0A0N7YMG9_9ACTN</name>
<evidence type="ECO:0000256" key="1">
    <source>
        <dbReference type="SAM" id="MobiDB-lite"/>
    </source>
</evidence>
<evidence type="ECO:0000313" key="3">
    <source>
        <dbReference type="Proteomes" id="UP000048965"/>
    </source>
</evidence>
<organism evidence="2 3">
    <name type="scientific">Streptomyces lydicamycinicus</name>
    <dbReference type="NCBI Taxonomy" id="1546107"/>
    <lineage>
        <taxon>Bacteria</taxon>
        <taxon>Bacillati</taxon>
        <taxon>Actinomycetota</taxon>
        <taxon>Actinomycetes</taxon>
        <taxon>Kitasatosporales</taxon>
        <taxon>Streptomycetaceae</taxon>
        <taxon>Streptomyces</taxon>
    </lineage>
</organism>
<keyword evidence="2" id="KW-0808">Transferase</keyword>
<comment type="caution">
    <text evidence="2">The sequence shown here is derived from an EMBL/GenBank/DDBJ whole genome shotgun (WGS) entry which is preliminary data.</text>
</comment>
<reference evidence="3" key="1">
    <citation type="submission" date="2014-09" db="EMBL/GenBank/DDBJ databases">
        <title>Whole genome shotgun sequence of Streptomyces sp. NBRC 110027.</title>
        <authorList>
            <person name="Komaki H."/>
            <person name="Ichikawa N."/>
            <person name="Katano-Makiyama Y."/>
            <person name="Hosoyama A."/>
            <person name="Hashimoto M."/>
            <person name="Uohara A."/>
            <person name="Kitahashi Y."/>
            <person name="Ohji S."/>
            <person name="Kimura A."/>
            <person name="Yamazoe A."/>
            <person name="Igarashi Y."/>
            <person name="Fujita N."/>
        </authorList>
    </citation>
    <scope>NUCLEOTIDE SEQUENCE [LARGE SCALE GENOMIC DNA]</scope>
    <source>
        <strain evidence="3">NBRC 110027</strain>
    </source>
</reference>
<evidence type="ECO:0000313" key="2">
    <source>
        <dbReference type="EMBL" id="GAO11579.1"/>
    </source>
</evidence>
<protein>
    <submittedName>
        <fullName evidence="2">Two-component histidine kinase</fullName>
    </submittedName>
</protein>
<keyword evidence="3" id="KW-1185">Reference proteome</keyword>
<feature type="compositionally biased region" description="Polar residues" evidence="1">
    <location>
        <begin position="1"/>
        <end position="10"/>
    </location>
</feature>
<dbReference type="EMBL" id="BBNO01000008">
    <property type="protein sequence ID" value="GAO11579.1"/>
    <property type="molecule type" value="Genomic_DNA"/>
</dbReference>
<reference evidence="2 3" key="2">
    <citation type="journal article" date="2015" name="Stand. Genomic Sci.">
        <title>Draft genome sequence of marine-derived Streptomyces sp. TP-A0598, a producer of anti-MRSA antibiotic lydicamycins.</title>
        <authorList>
            <person name="Komaki H."/>
            <person name="Ichikawa N."/>
            <person name="Hosoyama A."/>
            <person name="Fujita N."/>
            <person name="Igarashi Y."/>
        </authorList>
    </citation>
    <scope>NUCLEOTIDE SEQUENCE [LARGE SCALE GENOMIC DNA]</scope>
    <source>
        <strain evidence="2 3">NBRC 110027</strain>
    </source>
</reference>
<sequence length="113" mass="11737">MARGSPTLNNPAMRRGAPPRSHARRPRESAVGFRYPGLSGEKGWESRCGVCPGRVELTQGGGTGLVSLRERFAVLGGALEAGAAGNGWRVAGTLPIARVVRTPSAPQYGAEGL</sequence>
<dbReference type="GO" id="GO:0016301">
    <property type="term" value="F:kinase activity"/>
    <property type="evidence" value="ECO:0007669"/>
    <property type="project" value="UniProtKB-KW"/>
</dbReference>
<dbReference type="Proteomes" id="UP000048965">
    <property type="component" value="Unassembled WGS sequence"/>
</dbReference>
<keyword evidence="2" id="KW-0418">Kinase</keyword>
<feature type="region of interest" description="Disordered" evidence="1">
    <location>
        <begin position="1"/>
        <end position="34"/>
    </location>
</feature>
<accession>A0A0N7YMG9</accession>
<proteinExistence type="predicted"/>